<dbReference type="HOGENOM" id="CLU_1493377_0_0_10"/>
<dbReference type="eggNOG" id="ENOG502ZGS8">
    <property type="taxonomic scope" value="Bacteria"/>
</dbReference>
<dbReference type="STRING" id="667015.Bacsa_0770"/>
<gene>
    <name evidence="1" type="ordered locus">Bacsa_0770</name>
</gene>
<evidence type="ECO:0008006" key="3">
    <source>
        <dbReference type="Google" id="ProtNLM"/>
    </source>
</evidence>
<organism evidence="1 2">
    <name type="scientific">Phocaeicola salanitronis (strain DSM 18170 / JCM 13657 / CCUG 60908 / BL78)</name>
    <name type="common">Bacteroides salanitronis</name>
    <dbReference type="NCBI Taxonomy" id="667015"/>
    <lineage>
        <taxon>Bacteria</taxon>
        <taxon>Pseudomonadati</taxon>
        <taxon>Bacteroidota</taxon>
        <taxon>Bacteroidia</taxon>
        <taxon>Bacteroidales</taxon>
        <taxon>Bacteroidaceae</taxon>
        <taxon>Phocaeicola</taxon>
    </lineage>
</organism>
<sequence>MYISQQLKQQNIAEYLLYMWQVEDLIRANGFDIEKIKKCIIEPYPSLAEGQKKELEQWYADLINMMHDEGVMQKGHLQINKNIIVWLTDLHLRLLRSPKFPYYSAAYYKALPFIVELRAKGADRDVPELETCFDAMYGVWMLKLQKKEVSEDTQKAVKAISDLLAMLAGYYIKEKKGELDLD</sequence>
<dbReference type="RefSeq" id="WP_013616815.1">
    <property type="nucleotide sequence ID" value="NC_015164.1"/>
</dbReference>
<dbReference type="EMBL" id="CP002530">
    <property type="protein sequence ID" value="ADY35363.1"/>
    <property type="molecule type" value="Genomic_DNA"/>
</dbReference>
<dbReference type="OrthoDB" id="1095125at2"/>
<accession>F0R1P0</accession>
<reference evidence="1 2" key="1">
    <citation type="journal article" date="2011" name="Stand. Genomic Sci.">
        <title>Complete genome sequence of Bacteroides salanitronis type strain (BL78).</title>
        <authorList>
            <person name="Gronow S."/>
            <person name="Held B."/>
            <person name="Lucas S."/>
            <person name="Lapidus A."/>
            <person name="Del Rio T.G."/>
            <person name="Nolan M."/>
            <person name="Tice H."/>
            <person name="Deshpande S."/>
            <person name="Cheng J.F."/>
            <person name="Pitluck S."/>
            <person name="Liolios K."/>
            <person name="Pagani I."/>
            <person name="Ivanova N."/>
            <person name="Mavromatis K."/>
            <person name="Pati A."/>
            <person name="Tapia R."/>
            <person name="Han C."/>
            <person name="Goodwin L."/>
            <person name="Chen A."/>
            <person name="Palaniappan K."/>
            <person name="Land M."/>
            <person name="Hauser L."/>
            <person name="Chang Y.J."/>
            <person name="Jeffries C.D."/>
            <person name="Brambilla E.M."/>
            <person name="Rohde M."/>
            <person name="Goker M."/>
            <person name="Detter J.C."/>
            <person name="Woyke T."/>
            <person name="Bristow J."/>
            <person name="Markowitz V."/>
            <person name="Hugenholtz P."/>
            <person name="Kyrpides N.C."/>
            <person name="Klenk H.P."/>
            <person name="Eisen J.A."/>
        </authorList>
    </citation>
    <scope>NUCLEOTIDE SEQUENCE [LARGE SCALE GENOMIC DNA]</scope>
    <source>
        <strain evidence="1 2">DSM 18170</strain>
    </source>
</reference>
<dbReference type="AlphaFoldDB" id="F0R1P0"/>
<evidence type="ECO:0000313" key="2">
    <source>
        <dbReference type="Proteomes" id="UP000007486"/>
    </source>
</evidence>
<dbReference type="InterPro" id="IPR032574">
    <property type="entry name" value="DUF4924"/>
</dbReference>
<name>F0R1P0_PHOSB</name>
<dbReference type="KEGG" id="bsa:Bacsa_0770"/>
<dbReference type="Pfam" id="PF16271">
    <property type="entry name" value="DUF4924"/>
    <property type="match status" value="1"/>
</dbReference>
<dbReference type="Proteomes" id="UP000007486">
    <property type="component" value="Chromosome"/>
</dbReference>
<evidence type="ECO:0000313" key="1">
    <source>
        <dbReference type="EMBL" id="ADY35363.1"/>
    </source>
</evidence>
<proteinExistence type="predicted"/>
<protein>
    <recommendedName>
        <fullName evidence="3">DUF4924 domain-containing protein</fullName>
    </recommendedName>
</protein>
<keyword evidence="2" id="KW-1185">Reference proteome</keyword>